<dbReference type="AlphaFoldDB" id="A0A165PGC2"/>
<comment type="subcellular location">
    <subcellularLocation>
        <location evidence="1">Nucleus</location>
    </subcellularLocation>
</comment>
<dbReference type="InParanoid" id="A0A165PGC2"/>
<evidence type="ECO:0000256" key="2">
    <source>
        <dbReference type="ARBA" id="ARBA00005371"/>
    </source>
</evidence>
<accession>A0A165PGC2</accession>
<feature type="region of interest" description="Disordered" evidence="6">
    <location>
        <begin position="1"/>
        <end position="68"/>
    </location>
</feature>
<feature type="domain" description="Survival Motor Neuron Gemin2-binding" evidence="7">
    <location>
        <begin position="66"/>
        <end position="82"/>
    </location>
</feature>
<evidence type="ECO:0000313" key="8">
    <source>
        <dbReference type="EMBL" id="KZW02141.1"/>
    </source>
</evidence>
<dbReference type="OrthoDB" id="197400at2759"/>
<dbReference type="Pfam" id="PF20636">
    <property type="entry name" value="SMN_G2-BD"/>
    <property type="match status" value="1"/>
</dbReference>
<dbReference type="InterPro" id="IPR040424">
    <property type="entry name" value="Smn1"/>
</dbReference>
<dbReference type="PANTHER" id="PTHR39267">
    <property type="entry name" value="SURVIVAL MOTOR NEURON-LIKE PROTEIN 1"/>
    <property type="match status" value="1"/>
</dbReference>
<dbReference type="InterPro" id="IPR049481">
    <property type="entry name" value="SMN_G2-BD"/>
</dbReference>
<evidence type="ECO:0000313" key="9">
    <source>
        <dbReference type="Proteomes" id="UP000077266"/>
    </source>
</evidence>
<dbReference type="GO" id="GO:0008380">
    <property type="term" value="P:RNA splicing"/>
    <property type="evidence" value="ECO:0007669"/>
    <property type="project" value="UniProtKB-KW"/>
</dbReference>
<evidence type="ECO:0000256" key="4">
    <source>
        <dbReference type="ARBA" id="ARBA00023187"/>
    </source>
</evidence>
<dbReference type="GO" id="GO:0005634">
    <property type="term" value="C:nucleus"/>
    <property type="evidence" value="ECO:0007669"/>
    <property type="project" value="UniProtKB-SubCell"/>
</dbReference>
<sequence>MQRTLVSYSDIADPQPPEPIAAQSTSSAAAQPPPAKRRRKSKGGKNNNAYAQGDFGPPEQSRDLAHEEIWDDSALIDAWNAATEEYEVLNGPDKKWKHEPVHKSALWYNSLPQAAAAPSGSKADDSAPLDFDSYVPTHVPLPNQKDGAPAMHAPSFSFPPMPSAPNVSSDEALQNAYGAWYWAGYWSGVYQTMNAGKTRGTAVVEDPEEITGAELDESVNMDLEDGPEDGEVS</sequence>
<dbReference type="GO" id="GO:0006397">
    <property type="term" value="P:mRNA processing"/>
    <property type="evidence" value="ECO:0007669"/>
    <property type="project" value="UniProtKB-KW"/>
</dbReference>
<feature type="compositionally biased region" description="Low complexity" evidence="6">
    <location>
        <begin position="21"/>
        <end position="30"/>
    </location>
</feature>
<evidence type="ECO:0000256" key="3">
    <source>
        <dbReference type="ARBA" id="ARBA00022664"/>
    </source>
</evidence>
<dbReference type="EMBL" id="KV425890">
    <property type="protein sequence ID" value="KZW02141.1"/>
    <property type="molecule type" value="Genomic_DNA"/>
</dbReference>
<keyword evidence="3" id="KW-0507">mRNA processing</keyword>
<evidence type="ECO:0000256" key="1">
    <source>
        <dbReference type="ARBA" id="ARBA00004123"/>
    </source>
</evidence>
<dbReference type="STRING" id="1314781.A0A165PGC2"/>
<proteinExistence type="inferred from homology"/>
<dbReference type="Pfam" id="PF20635">
    <property type="entry name" value="SMN_YG-box"/>
    <property type="match status" value="1"/>
</dbReference>
<keyword evidence="4" id="KW-0508">mRNA splicing</keyword>
<feature type="region of interest" description="Disordered" evidence="6">
    <location>
        <begin position="206"/>
        <end position="233"/>
    </location>
</feature>
<evidence type="ECO:0000256" key="5">
    <source>
        <dbReference type="ARBA" id="ARBA00023242"/>
    </source>
</evidence>
<protein>
    <recommendedName>
        <fullName evidence="7">Survival Motor Neuron Gemin2-binding domain-containing protein</fullName>
    </recommendedName>
</protein>
<dbReference type="InterPro" id="IPR047313">
    <property type="entry name" value="SMN_C"/>
</dbReference>
<name>A0A165PGC2_EXIGL</name>
<keyword evidence="5" id="KW-0539">Nucleus</keyword>
<evidence type="ECO:0000259" key="7">
    <source>
        <dbReference type="Pfam" id="PF20636"/>
    </source>
</evidence>
<reference evidence="8 9" key="1">
    <citation type="journal article" date="2016" name="Mol. Biol. Evol.">
        <title>Comparative Genomics of Early-Diverging Mushroom-Forming Fungi Provides Insights into the Origins of Lignocellulose Decay Capabilities.</title>
        <authorList>
            <person name="Nagy L.G."/>
            <person name="Riley R."/>
            <person name="Tritt A."/>
            <person name="Adam C."/>
            <person name="Daum C."/>
            <person name="Floudas D."/>
            <person name="Sun H."/>
            <person name="Yadav J.S."/>
            <person name="Pangilinan J."/>
            <person name="Larsson K.H."/>
            <person name="Matsuura K."/>
            <person name="Barry K."/>
            <person name="Labutti K."/>
            <person name="Kuo R."/>
            <person name="Ohm R.A."/>
            <person name="Bhattacharya S.S."/>
            <person name="Shirouzu T."/>
            <person name="Yoshinaga Y."/>
            <person name="Martin F.M."/>
            <person name="Grigoriev I.V."/>
            <person name="Hibbett D.S."/>
        </authorList>
    </citation>
    <scope>NUCLEOTIDE SEQUENCE [LARGE SCALE GENOMIC DNA]</scope>
    <source>
        <strain evidence="8 9">HHB12029</strain>
    </source>
</reference>
<keyword evidence="9" id="KW-1185">Reference proteome</keyword>
<dbReference type="Proteomes" id="UP000077266">
    <property type="component" value="Unassembled WGS sequence"/>
</dbReference>
<dbReference type="PANTHER" id="PTHR39267:SF1">
    <property type="entry name" value="SURVIVAL MOTOR NEURON PROTEIN"/>
    <property type="match status" value="1"/>
</dbReference>
<dbReference type="CDD" id="cd22851">
    <property type="entry name" value="SMN_N"/>
    <property type="match status" value="1"/>
</dbReference>
<evidence type="ECO:0000256" key="6">
    <source>
        <dbReference type="SAM" id="MobiDB-lite"/>
    </source>
</evidence>
<organism evidence="8 9">
    <name type="scientific">Exidia glandulosa HHB12029</name>
    <dbReference type="NCBI Taxonomy" id="1314781"/>
    <lineage>
        <taxon>Eukaryota</taxon>
        <taxon>Fungi</taxon>
        <taxon>Dikarya</taxon>
        <taxon>Basidiomycota</taxon>
        <taxon>Agaricomycotina</taxon>
        <taxon>Agaricomycetes</taxon>
        <taxon>Auriculariales</taxon>
        <taxon>Exidiaceae</taxon>
        <taxon>Exidia</taxon>
    </lineage>
</organism>
<comment type="similarity">
    <text evidence="2">Belongs to the SMN family.</text>
</comment>
<gene>
    <name evidence="8" type="ORF">EXIGLDRAFT_760354</name>
</gene>
<dbReference type="CDD" id="cd22852">
    <property type="entry name" value="SMN_C"/>
    <property type="match status" value="1"/>
</dbReference>